<protein>
    <submittedName>
        <fullName evidence="1">Uncharacterized protein</fullName>
    </submittedName>
</protein>
<accession>A0AAD9QXV4</accession>
<keyword evidence="2" id="KW-1185">Reference proteome</keyword>
<organism evidence="1 2">
    <name type="scientific">Acropora cervicornis</name>
    <name type="common">Staghorn coral</name>
    <dbReference type="NCBI Taxonomy" id="6130"/>
    <lineage>
        <taxon>Eukaryota</taxon>
        <taxon>Metazoa</taxon>
        <taxon>Cnidaria</taxon>
        <taxon>Anthozoa</taxon>
        <taxon>Hexacorallia</taxon>
        <taxon>Scleractinia</taxon>
        <taxon>Astrocoeniina</taxon>
        <taxon>Acroporidae</taxon>
        <taxon>Acropora</taxon>
    </lineage>
</organism>
<sequence>MAAKLAYKVLSGGLVTVSSFCYINCILEHVVEFTLLFGPSMIPTFNVEKDGDLIITEHLSAQFKTVKKFQKDMSGFLEIIQIGQKIQDILGQFLMDLSEEELGLRTAPTEEGDEFRLVRVIF</sequence>
<dbReference type="EMBL" id="JARQWQ010000010">
    <property type="protein sequence ID" value="KAK2569125.1"/>
    <property type="molecule type" value="Genomic_DNA"/>
</dbReference>
<reference evidence="1" key="2">
    <citation type="journal article" date="2023" name="Science">
        <title>Genomic signatures of disease resistance in endangered staghorn corals.</title>
        <authorList>
            <person name="Vollmer S.V."/>
            <person name="Selwyn J.D."/>
            <person name="Despard B.A."/>
            <person name="Roesel C.L."/>
        </authorList>
    </citation>
    <scope>NUCLEOTIDE SEQUENCE</scope>
    <source>
        <strain evidence="1">K2</strain>
    </source>
</reference>
<dbReference type="Proteomes" id="UP001249851">
    <property type="component" value="Unassembled WGS sequence"/>
</dbReference>
<proteinExistence type="predicted"/>
<name>A0AAD9QXV4_ACRCE</name>
<comment type="caution">
    <text evidence="1">The sequence shown here is derived from an EMBL/GenBank/DDBJ whole genome shotgun (WGS) entry which is preliminary data.</text>
</comment>
<evidence type="ECO:0000313" key="1">
    <source>
        <dbReference type="EMBL" id="KAK2569125.1"/>
    </source>
</evidence>
<reference evidence="1" key="1">
    <citation type="journal article" date="2023" name="G3 (Bethesda)">
        <title>Whole genome assembly and annotation of the endangered Caribbean coral Acropora cervicornis.</title>
        <authorList>
            <person name="Selwyn J.D."/>
            <person name="Vollmer S.V."/>
        </authorList>
    </citation>
    <scope>NUCLEOTIDE SEQUENCE</scope>
    <source>
        <strain evidence="1">K2</strain>
    </source>
</reference>
<gene>
    <name evidence="1" type="ORF">P5673_006014</name>
</gene>
<dbReference type="AlphaFoldDB" id="A0AAD9QXV4"/>
<evidence type="ECO:0000313" key="2">
    <source>
        <dbReference type="Proteomes" id="UP001249851"/>
    </source>
</evidence>